<keyword evidence="3" id="KW-1185">Reference proteome</keyword>
<keyword evidence="1" id="KW-1133">Transmembrane helix</keyword>
<sequence>MRTPFRVVILSKNKAFIKQYPGGITSTSYFALVYLSTYLLSLFQSGDFFFSLRCLFLFFMKLTNCLPGWLWPRVGKGEKNGTAGWLTKMDNSVFPFLFFLSTVAMCLA</sequence>
<gene>
    <name evidence="2" type="ORF">B0T24DRAFT_607734</name>
</gene>
<evidence type="ECO:0000256" key="1">
    <source>
        <dbReference type="SAM" id="Phobius"/>
    </source>
</evidence>
<protein>
    <submittedName>
        <fullName evidence="2">Uncharacterized protein</fullName>
    </submittedName>
</protein>
<comment type="caution">
    <text evidence="2">The sequence shown here is derived from an EMBL/GenBank/DDBJ whole genome shotgun (WGS) entry which is preliminary data.</text>
</comment>
<dbReference type="AlphaFoldDB" id="A0AAE0TYN0"/>
<feature type="transmembrane region" description="Helical" evidence="1">
    <location>
        <begin position="20"/>
        <end position="43"/>
    </location>
</feature>
<dbReference type="Proteomes" id="UP001287356">
    <property type="component" value="Unassembled WGS sequence"/>
</dbReference>
<accession>A0AAE0TYN0</accession>
<proteinExistence type="predicted"/>
<evidence type="ECO:0000313" key="3">
    <source>
        <dbReference type="Proteomes" id="UP001287356"/>
    </source>
</evidence>
<reference evidence="2" key="2">
    <citation type="submission" date="2023-06" db="EMBL/GenBank/DDBJ databases">
        <authorList>
            <consortium name="Lawrence Berkeley National Laboratory"/>
            <person name="Haridas S."/>
            <person name="Hensen N."/>
            <person name="Bonometti L."/>
            <person name="Westerberg I."/>
            <person name="Brannstrom I.O."/>
            <person name="Guillou S."/>
            <person name="Cros-Aarteil S."/>
            <person name="Calhoun S."/>
            <person name="Kuo A."/>
            <person name="Mondo S."/>
            <person name="Pangilinan J."/>
            <person name="Riley R."/>
            <person name="Labutti K."/>
            <person name="Andreopoulos B."/>
            <person name="Lipzen A."/>
            <person name="Chen C."/>
            <person name="Yanf M."/>
            <person name="Daum C."/>
            <person name="Ng V."/>
            <person name="Clum A."/>
            <person name="Steindorff A."/>
            <person name="Ohm R."/>
            <person name="Martin F."/>
            <person name="Silar P."/>
            <person name="Natvig D."/>
            <person name="Lalanne C."/>
            <person name="Gautier V."/>
            <person name="Ament-Velasquez S.L."/>
            <person name="Kruys A."/>
            <person name="Hutchinson M.I."/>
            <person name="Powell A.J."/>
            <person name="Barry K."/>
            <person name="Miller A.N."/>
            <person name="Grigoriev I.V."/>
            <person name="Debuchy R."/>
            <person name="Gladieux P."/>
            <person name="Thoren M.H."/>
            <person name="Johannesson H."/>
        </authorList>
    </citation>
    <scope>NUCLEOTIDE SEQUENCE</scope>
    <source>
        <strain evidence="2">CBS 958.72</strain>
    </source>
</reference>
<dbReference type="EMBL" id="JAULSN010000001">
    <property type="protein sequence ID" value="KAK3384249.1"/>
    <property type="molecule type" value="Genomic_DNA"/>
</dbReference>
<feature type="transmembrane region" description="Helical" evidence="1">
    <location>
        <begin position="50"/>
        <end position="71"/>
    </location>
</feature>
<keyword evidence="1" id="KW-0812">Transmembrane</keyword>
<reference evidence="2" key="1">
    <citation type="journal article" date="2023" name="Mol. Phylogenet. Evol.">
        <title>Genome-scale phylogeny and comparative genomics of the fungal order Sordariales.</title>
        <authorList>
            <person name="Hensen N."/>
            <person name="Bonometti L."/>
            <person name="Westerberg I."/>
            <person name="Brannstrom I.O."/>
            <person name="Guillou S."/>
            <person name="Cros-Aarteil S."/>
            <person name="Calhoun S."/>
            <person name="Haridas S."/>
            <person name="Kuo A."/>
            <person name="Mondo S."/>
            <person name="Pangilinan J."/>
            <person name="Riley R."/>
            <person name="LaButti K."/>
            <person name="Andreopoulos B."/>
            <person name="Lipzen A."/>
            <person name="Chen C."/>
            <person name="Yan M."/>
            <person name="Daum C."/>
            <person name="Ng V."/>
            <person name="Clum A."/>
            <person name="Steindorff A."/>
            <person name="Ohm R.A."/>
            <person name="Martin F."/>
            <person name="Silar P."/>
            <person name="Natvig D.O."/>
            <person name="Lalanne C."/>
            <person name="Gautier V."/>
            <person name="Ament-Velasquez S.L."/>
            <person name="Kruys A."/>
            <person name="Hutchinson M.I."/>
            <person name="Powell A.J."/>
            <person name="Barry K."/>
            <person name="Miller A.N."/>
            <person name="Grigoriev I.V."/>
            <person name="Debuchy R."/>
            <person name="Gladieux P."/>
            <person name="Hiltunen Thoren M."/>
            <person name="Johannesson H."/>
        </authorList>
    </citation>
    <scope>NUCLEOTIDE SEQUENCE</scope>
    <source>
        <strain evidence="2">CBS 958.72</strain>
    </source>
</reference>
<evidence type="ECO:0000313" key="2">
    <source>
        <dbReference type="EMBL" id="KAK3384249.1"/>
    </source>
</evidence>
<keyword evidence="1" id="KW-0472">Membrane</keyword>
<name>A0AAE0TYN0_9PEZI</name>
<organism evidence="2 3">
    <name type="scientific">Lasiosphaeria ovina</name>
    <dbReference type="NCBI Taxonomy" id="92902"/>
    <lineage>
        <taxon>Eukaryota</taxon>
        <taxon>Fungi</taxon>
        <taxon>Dikarya</taxon>
        <taxon>Ascomycota</taxon>
        <taxon>Pezizomycotina</taxon>
        <taxon>Sordariomycetes</taxon>
        <taxon>Sordariomycetidae</taxon>
        <taxon>Sordariales</taxon>
        <taxon>Lasiosphaeriaceae</taxon>
        <taxon>Lasiosphaeria</taxon>
    </lineage>
</organism>